<keyword evidence="2 4" id="KW-0560">Oxidoreductase</keyword>
<dbReference type="InterPro" id="IPR050268">
    <property type="entry name" value="NADH-dep_flavin_reductase"/>
</dbReference>
<accession>A0A6J5K9L5</accession>
<feature type="domain" description="Flavin reductase like" evidence="3">
    <location>
        <begin position="16"/>
        <end position="163"/>
    </location>
</feature>
<dbReference type="InterPro" id="IPR002563">
    <property type="entry name" value="Flavin_Rdtase-like_dom"/>
</dbReference>
<evidence type="ECO:0000259" key="3">
    <source>
        <dbReference type="SMART" id="SM00903"/>
    </source>
</evidence>
<dbReference type="SUPFAM" id="SSF50475">
    <property type="entry name" value="FMN-binding split barrel"/>
    <property type="match status" value="1"/>
</dbReference>
<dbReference type="AlphaFoldDB" id="A0A6J5K9L5"/>
<dbReference type="EMBL" id="CADILN010000006">
    <property type="protein sequence ID" value="CAB4050548.1"/>
    <property type="molecule type" value="Genomic_DNA"/>
</dbReference>
<evidence type="ECO:0000256" key="2">
    <source>
        <dbReference type="ARBA" id="ARBA00023002"/>
    </source>
</evidence>
<dbReference type="GO" id="GO:0042602">
    <property type="term" value="F:riboflavin reductase (NADPH) activity"/>
    <property type="evidence" value="ECO:0007669"/>
    <property type="project" value="TreeGrafter"/>
</dbReference>
<reference evidence="4 5" key="1">
    <citation type="submission" date="2020-04" db="EMBL/GenBank/DDBJ databases">
        <authorList>
            <person name="De Canck E."/>
        </authorList>
    </citation>
    <scope>NUCLEOTIDE SEQUENCE [LARGE SCALE GENOMIC DNA]</scope>
    <source>
        <strain evidence="4 5">LMG 9964</strain>
    </source>
</reference>
<dbReference type="EC" id="1.5.1.42" evidence="4"/>
<dbReference type="InterPro" id="IPR012349">
    <property type="entry name" value="Split_barrel_FMN-bd"/>
</dbReference>
<evidence type="ECO:0000313" key="5">
    <source>
        <dbReference type="Proteomes" id="UP000494102"/>
    </source>
</evidence>
<organism evidence="4 5">
    <name type="scientific">Paraburkholderia phenoliruptrix</name>
    <dbReference type="NCBI Taxonomy" id="252970"/>
    <lineage>
        <taxon>Bacteria</taxon>
        <taxon>Pseudomonadati</taxon>
        <taxon>Pseudomonadota</taxon>
        <taxon>Betaproteobacteria</taxon>
        <taxon>Burkholderiales</taxon>
        <taxon>Burkholderiaceae</taxon>
        <taxon>Paraburkholderia</taxon>
    </lineage>
</organism>
<proteinExistence type="inferred from homology"/>
<name>A0A6J5K9L5_9BURK</name>
<dbReference type="SMART" id="SM00903">
    <property type="entry name" value="Flavin_Reduct"/>
    <property type="match status" value="1"/>
</dbReference>
<gene>
    <name evidence="4" type="primary">rutF</name>
    <name evidence="4" type="ORF">LMG9964_04214</name>
</gene>
<dbReference type="Proteomes" id="UP000494102">
    <property type="component" value="Unassembled WGS sequence"/>
</dbReference>
<dbReference type="Pfam" id="PF01613">
    <property type="entry name" value="Flavin_Reduct"/>
    <property type="match status" value="1"/>
</dbReference>
<evidence type="ECO:0000313" key="4">
    <source>
        <dbReference type="EMBL" id="CAB4050548.1"/>
    </source>
</evidence>
<dbReference type="GO" id="GO:0010181">
    <property type="term" value="F:FMN binding"/>
    <property type="evidence" value="ECO:0007669"/>
    <property type="project" value="InterPro"/>
</dbReference>
<protein>
    <submittedName>
        <fullName evidence="4">FMN reductase (NADH) RutF</fullName>
        <ecNumber evidence="4">1.5.1.42</ecNumber>
    </submittedName>
</protein>
<dbReference type="Gene3D" id="2.30.110.10">
    <property type="entry name" value="Electron Transport, Fmn-binding Protein, Chain A"/>
    <property type="match status" value="1"/>
</dbReference>
<dbReference type="GO" id="GO:0052874">
    <property type="term" value="F:FMN reductase (NADH) activity"/>
    <property type="evidence" value="ECO:0007669"/>
    <property type="project" value="UniProtKB-EC"/>
</dbReference>
<sequence>MTHPGLTMSKRIADLFRHLTAGVYVVGVADGERRNAFTASSIMQVSFSPLLVAITIGPEHESYKLLRNGRVFAINVLRADQQPLAKHFGTQSGRSVDKLATVPWRAGRTGAPLLLDALAHFECEAVNDFEAGDHRLVTGRVVDGAITDARGEPLIYAQTGNLDMSVELYPDNFG</sequence>
<dbReference type="PANTHER" id="PTHR30466:SF11">
    <property type="entry name" value="FLAVIN-DEPENDENT MONOOXYGENASE, REDUCTASE SUBUNIT HSAB"/>
    <property type="match status" value="1"/>
</dbReference>
<evidence type="ECO:0000256" key="1">
    <source>
        <dbReference type="ARBA" id="ARBA00008898"/>
    </source>
</evidence>
<comment type="similarity">
    <text evidence="1">Belongs to the non-flavoprotein flavin reductase family.</text>
</comment>
<dbReference type="PANTHER" id="PTHR30466">
    <property type="entry name" value="FLAVIN REDUCTASE"/>
    <property type="match status" value="1"/>
</dbReference>